<evidence type="ECO:0000313" key="1">
    <source>
        <dbReference type="EMBL" id="GAA4250201.1"/>
    </source>
</evidence>
<accession>A0ABP8D904</accession>
<gene>
    <name evidence="1" type="ORF">GCM10022255_037700</name>
</gene>
<dbReference type="EMBL" id="BAABAT010000009">
    <property type="protein sequence ID" value="GAA4250201.1"/>
    <property type="molecule type" value="Genomic_DNA"/>
</dbReference>
<name>A0ABP8D904_9ACTN</name>
<evidence type="ECO:0008006" key="3">
    <source>
        <dbReference type="Google" id="ProtNLM"/>
    </source>
</evidence>
<protein>
    <recommendedName>
        <fullName evidence="3">DUF3558 domain-containing protein</fullName>
    </recommendedName>
</protein>
<evidence type="ECO:0000313" key="2">
    <source>
        <dbReference type="Proteomes" id="UP001500620"/>
    </source>
</evidence>
<organism evidence="1 2">
    <name type="scientific">Dactylosporangium darangshiense</name>
    <dbReference type="NCBI Taxonomy" id="579108"/>
    <lineage>
        <taxon>Bacteria</taxon>
        <taxon>Bacillati</taxon>
        <taxon>Actinomycetota</taxon>
        <taxon>Actinomycetes</taxon>
        <taxon>Micromonosporales</taxon>
        <taxon>Micromonosporaceae</taxon>
        <taxon>Dactylosporangium</taxon>
    </lineage>
</organism>
<keyword evidence="2" id="KW-1185">Reference proteome</keyword>
<comment type="caution">
    <text evidence="1">The sequence shown here is derived from an EMBL/GenBank/DDBJ whole genome shotgun (WGS) entry which is preliminary data.</text>
</comment>
<reference evidence="2" key="1">
    <citation type="journal article" date="2019" name="Int. J. Syst. Evol. Microbiol.">
        <title>The Global Catalogue of Microorganisms (GCM) 10K type strain sequencing project: providing services to taxonomists for standard genome sequencing and annotation.</title>
        <authorList>
            <consortium name="The Broad Institute Genomics Platform"/>
            <consortium name="The Broad Institute Genome Sequencing Center for Infectious Disease"/>
            <person name="Wu L."/>
            <person name="Ma J."/>
        </authorList>
    </citation>
    <scope>NUCLEOTIDE SEQUENCE [LARGE SCALE GENOMIC DNA]</scope>
    <source>
        <strain evidence="2">JCM 17441</strain>
    </source>
</reference>
<proteinExistence type="predicted"/>
<dbReference type="Proteomes" id="UP001500620">
    <property type="component" value="Unassembled WGS sequence"/>
</dbReference>
<sequence length="187" mass="20111">MGRVKQPLLIIAGILGGIIVLCLANVFGPHLTPFSATDSHYSDPKDVCAAVEVASIGQLGEVSRRRPEPLKFSTHPYQTCVLTLATGRTVTVAVDTSYTDKDVKAHYNVVHDGAGNDGSKVQNMDDLGDRAFVAYTLTDDQLVYLLAVLDGNLYLSIQLVCNPGPRPADVREQLRTVATEVMTALKG</sequence>